<gene>
    <name evidence="1" type="ORF">M378DRAFT_166885</name>
</gene>
<dbReference type="AlphaFoldDB" id="A0A0C2WIS7"/>
<accession>A0A0C2WIS7</accession>
<name>A0A0C2WIS7_AMAMK</name>
<dbReference type="EMBL" id="KN818284">
    <property type="protein sequence ID" value="KIL61437.1"/>
    <property type="molecule type" value="Genomic_DNA"/>
</dbReference>
<reference evidence="1 2" key="1">
    <citation type="submission" date="2014-04" db="EMBL/GenBank/DDBJ databases">
        <title>Evolutionary Origins and Diversification of the Mycorrhizal Mutualists.</title>
        <authorList>
            <consortium name="DOE Joint Genome Institute"/>
            <consortium name="Mycorrhizal Genomics Consortium"/>
            <person name="Kohler A."/>
            <person name="Kuo A."/>
            <person name="Nagy L.G."/>
            <person name="Floudas D."/>
            <person name="Copeland A."/>
            <person name="Barry K.W."/>
            <person name="Cichocki N."/>
            <person name="Veneault-Fourrey C."/>
            <person name="LaButti K."/>
            <person name="Lindquist E.A."/>
            <person name="Lipzen A."/>
            <person name="Lundell T."/>
            <person name="Morin E."/>
            <person name="Murat C."/>
            <person name="Riley R."/>
            <person name="Ohm R."/>
            <person name="Sun H."/>
            <person name="Tunlid A."/>
            <person name="Henrissat B."/>
            <person name="Grigoriev I.V."/>
            <person name="Hibbett D.S."/>
            <person name="Martin F."/>
        </authorList>
    </citation>
    <scope>NUCLEOTIDE SEQUENCE [LARGE SCALE GENOMIC DNA]</scope>
    <source>
        <strain evidence="1 2">Koide BX008</strain>
    </source>
</reference>
<organism evidence="1 2">
    <name type="scientific">Amanita muscaria (strain Koide BX008)</name>
    <dbReference type="NCBI Taxonomy" id="946122"/>
    <lineage>
        <taxon>Eukaryota</taxon>
        <taxon>Fungi</taxon>
        <taxon>Dikarya</taxon>
        <taxon>Basidiomycota</taxon>
        <taxon>Agaricomycotina</taxon>
        <taxon>Agaricomycetes</taxon>
        <taxon>Agaricomycetidae</taxon>
        <taxon>Agaricales</taxon>
        <taxon>Pluteineae</taxon>
        <taxon>Amanitaceae</taxon>
        <taxon>Amanita</taxon>
    </lineage>
</organism>
<dbReference type="Proteomes" id="UP000054549">
    <property type="component" value="Unassembled WGS sequence"/>
</dbReference>
<sequence length="140" mass="15808">MATTSSTSASSLIVTVTRDILARALDKMGSTDSVSASLLYDTIIQLQESVPSPSPPPTSEWPGCKITLWNAKAFQNDQRPSGPPYQFNTFRPEPDSEFFDPVRVERRRKVREEMKELYPNGVPDPYVFTNAQFRKDLHNV</sequence>
<evidence type="ECO:0000313" key="1">
    <source>
        <dbReference type="EMBL" id="KIL61437.1"/>
    </source>
</evidence>
<dbReference type="OrthoDB" id="3056007at2759"/>
<keyword evidence="2" id="KW-1185">Reference proteome</keyword>
<dbReference type="HOGENOM" id="CLU_1834667_0_0_1"/>
<dbReference type="InParanoid" id="A0A0C2WIS7"/>
<evidence type="ECO:0000313" key="2">
    <source>
        <dbReference type="Proteomes" id="UP000054549"/>
    </source>
</evidence>
<protein>
    <submittedName>
        <fullName evidence="1">Uncharacterized protein</fullName>
    </submittedName>
</protein>
<proteinExistence type="predicted"/>